<feature type="domain" description="4Fe-4S ferredoxin-type" evidence="7">
    <location>
        <begin position="1"/>
        <end position="29"/>
    </location>
</feature>
<dbReference type="InterPro" id="IPR017896">
    <property type="entry name" value="4Fe4S_Fe-S-bd"/>
</dbReference>
<evidence type="ECO:0000313" key="8">
    <source>
        <dbReference type="EMBL" id="HIQ64874.1"/>
    </source>
</evidence>
<dbReference type="PANTHER" id="PTHR36923:SF3">
    <property type="entry name" value="FERREDOXIN"/>
    <property type="match status" value="1"/>
</dbReference>
<protein>
    <recommendedName>
        <fullName evidence="6">Ferredoxin</fullName>
    </recommendedName>
</protein>
<evidence type="ECO:0000256" key="5">
    <source>
        <dbReference type="ARBA" id="ARBA00023014"/>
    </source>
</evidence>
<gene>
    <name evidence="8" type="ORF">IAC85_03955</name>
</gene>
<evidence type="ECO:0000256" key="1">
    <source>
        <dbReference type="ARBA" id="ARBA00022448"/>
    </source>
</evidence>
<dbReference type="PANTHER" id="PTHR36923">
    <property type="entry name" value="FERREDOXIN"/>
    <property type="match status" value="1"/>
</dbReference>
<dbReference type="PROSITE" id="PS51379">
    <property type="entry name" value="4FE4S_FER_2"/>
    <property type="match status" value="1"/>
</dbReference>
<comment type="caution">
    <text evidence="8">The sequence shown here is derived from an EMBL/GenBank/DDBJ whole genome shotgun (WGS) entry which is preliminary data.</text>
</comment>
<dbReference type="InterPro" id="IPR001080">
    <property type="entry name" value="3Fe4S_ferredoxin"/>
</dbReference>
<dbReference type="InterPro" id="IPR017900">
    <property type="entry name" value="4Fe4S_Fe_S_CS"/>
</dbReference>
<dbReference type="PROSITE" id="PS00198">
    <property type="entry name" value="4FE4S_FER_1"/>
    <property type="match status" value="1"/>
</dbReference>
<keyword evidence="3 6" id="KW-0249">Electron transport</keyword>
<dbReference type="GO" id="GO:0051536">
    <property type="term" value="F:iron-sulfur cluster binding"/>
    <property type="evidence" value="ECO:0007669"/>
    <property type="project" value="UniProtKB-KW"/>
</dbReference>
<dbReference type="InterPro" id="IPR051269">
    <property type="entry name" value="Fe-S_cluster_ET"/>
</dbReference>
<dbReference type="AlphaFoldDB" id="A0A9D0YZF0"/>
<accession>A0A9D0YZF0</accession>
<keyword evidence="2 6" id="KW-0479">Metal-binding</keyword>
<evidence type="ECO:0000256" key="3">
    <source>
        <dbReference type="ARBA" id="ARBA00022982"/>
    </source>
</evidence>
<sequence length="62" mass="6393">MKVKVNQDTCIGCGACQAICPNVFEIGDDGHAVAKVDTVPESDVANAQDAKESCPVGAITEE</sequence>
<dbReference type="EMBL" id="DVFU01000075">
    <property type="protein sequence ID" value="HIQ64874.1"/>
    <property type="molecule type" value="Genomic_DNA"/>
</dbReference>
<organism evidence="8 9">
    <name type="scientific">Candidatus Faecenecus gallistercoris</name>
    <dbReference type="NCBI Taxonomy" id="2840793"/>
    <lineage>
        <taxon>Bacteria</taxon>
        <taxon>Bacillati</taxon>
        <taxon>Bacillota</taxon>
        <taxon>Bacillota incertae sedis</taxon>
        <taxon>Candidatus Faecenecus</taxon>
    </lineage>
</organism>
<dbReference type="PRINTS" id="PR00352">
    <property type="entry name" value="3FE4SFRDOXIN"/>
</dbReference>
<keyword evidence="5 6" id="KW-0411">Iron-sulfur</keyword>
<evidence type="ECO:0000256" key="4">
    <source>
        <dbReference type="ARBA" id="ARBA00023004"/>
    </source>
</evidence>
<evidence type="ECO:0000259" key="7">
    <source>
        <dbReference type="PROSITE" id="PS51379"/>
    </source>
</evidence>
<dbReference type="Gene3D" id="3.30.70.20">
    <property type="match status" value="1"/>
</dbReference>
<dbReference type="Proteomes" id="UP000886725">
    <property type="component" value="Unassembled WGS sequence"/>
</dbReference>
<proteinExistence type="predicted"/>
<name>A0A9D0YZF0_9FIRM</name>
<dbReference type="GO" id="GO:0005506">
    <property type="term" value="F:iron ion binding"/>
    <property type="evidence" value="ECO:0007669"/>
    <property type="project" value="UniProtKB-UniRule"/>
</dbReference>
<dbReference type="SUPFAM" id="SSF54862">
    <property type="entry name" value="4Fe-4S ferredoxins"/>
    <property type="match status" value="1"/>
</dbReference>
<evidence type="ECO:0000313" key="9">
    <source>
        <dbReference type="Proteomes" id="UP000886725"/>
    </source>
</evidence>
<dbReference type="GO" id="GO:0009055">
    <property type="term" value="F:electron transfer activity"/>
    <property type="evidence" value="ECO:0007669"/>
    <property type="project" value="UniProtKB-UniRule"/>
</dbReference>
<evidence type="ECO:0000256" key="6">
    <source>
        <dbReference type="RuleBase" id="RU368020"/>
    </source>
</evidence>
<keyword evidence="1 6" id="KW-0813">Transport</keyword>
<evidence type="ECO:0000256" key="2">
    <source>
        <dbReference type="ARBA" id="ARBA00022723"/>
    </source>
</evidence>
<dbReference type="Pfam" id="PF13459">
    <property type="entry name" value="Fer4_15"/>
    <property type="match status" value="1"/>
</dbReference>
<comment type="function">
    <text evidence="6">Ferredoxins are iron-sulfur proteins that transfer electrons in a wide variety of metabolic reactions.</text>
</comment>
<reference evidence="8" key="1">
    <citation type="submission" date="2020-10" db="EMBL/GenBank/DDBJ databases">
        <authorList>
            <person name="Gilroy R."/>
        </authorList>
    </citation>
    <scope>NUCLEOTIDE SEQUENCE</scope>
    <source>
        <strain evidence="8">CHK165-10780</strain>
    </source>
</reference>
<reference evidence="8" key="2">
    <citation type="journal article" date="2021" name="PeerJ">
        <title>Extensive microbial diversity within the chicken gut microbiome revealed by metagenomics and culture.</title>
        <authorList>
            <person name="Gilroy R."/>
            <person name="Ravi A."/>
            <person name="Getino M."/>
            <person name="Pursley I."/>
            <person name="Horton D.L."/>
            <person name="Alikhan N.F."/>
            <person name="Baker D."/>
            <person name="Gharbi K."/>
            <person name="Hall N."/>
            <person name="Watson M."/>
            <person name="Adriaenssens E.M."/>
            <person name="Foster-Nyarko E."/>
            <person name="Jarju S."/>
            <person name="Secka A."/>
            <person name="Antonio M."/>
            <person name="Oren A."/>
            <person name="Chaudhuri R.R."/>
            <person name="La Ragione R."/>
            <person name="Hildebrand F."/>
            <person name="Pallen M.J."/>
        </authorList>
    </citation>
    <scope>NUCLEOTIDE SEQUENCE</scope>
    <source>
        <strain evidence="8">CHK165-10780</strain>
    </source>
</reference>
<keyword evidence="4 6" id="KW-0408">Iron</keyword>